<evidence type="ECO:0000313" key="4">
    <source>
        <dbReference type="Proteomes" id="UP000000442"/>
    </source>
</evidence>
<dbReference type="SUPFAM" id="SSF52821">
    <property type="entry name" value="Rhodanese/Cell cycle control phosphatase"/>
    <property type="match status" value="2"/>
</dbReference>
<dbReference type="Pfam" id="PF00581">
    <property type="entry name" value="Rhodanese"/>
    <property type="match status" value="2"/>
</dbReference>
<dbReference type="InterPro" id="IPR001279">
    <property type="entry name" value="Metallo-B-lactamas"/>
</dbReference>
<dbReference type="RefSeq" id="WP_015905398.1">
    <property type="nucleotide sequence ID" value="NC_012108.1"/>
</dbReference>
<dbReference type="STRING" id="177437.HRM2_35830"/>
<dbReference type="CDD" id="cd00158">
    <property type="entry name" value="RHOD"/>
    <property type="match status" value="1"/>
</dbReference>
<keyword evidence="4" id="KW-1185">Reference proteome</keyword>
<dbReference type="SUPFAM" id="SSF56281">
    <property type="entry name" value="Metallo-hydrolase/oxidoreductase"/>
    <property type="match status" value="1"/>
</dbReference>
<gene>
    <name evidence="3" type="ordered locus">HRM2_35830</name>
</gene>
<dbReference type="GO" id="GO:0070813">
    <property type="term" value="P:hydrogen sulfide metabolic process"/>
    <property type="evidence" value="ECO:0007669"/>
    <property type="project" value="TreeGrafter"/>
</dbReference>
<evidence type="ECO:0000313" key="3">
    <source>
        <dbReference type="EMBL" id="ACN16648.1"/>
    </source>
</evidence>
<keyword evidence="1" id="KW-0479">Metal-binding</keyword>
<dbReference type="InterPro" id="IPR044528">
    <property type="entry name" value="POD-like_MBL-fold"/>
</dbReference>
<dbReference type="SMART" id="SM00849">
    <property type="entry name" value="Lactamase_B"/>
    <property type="match status" value="1"/>
</dbReference>
<dbReference type="SMART" id="SM00450">
    <property type="entry name" value="RHOD"/>
    <property type="match status" value="2"/>
</dbReference>
<dbReference type="Gene3D" id="3.60.15.10">
    <property type="entry name" value="Ribonuclease Z/Hydroxyacylglutathione hydrolase-like"/>
    <property type="match status" value="1"/>
</dbReference>
<organism evidence="3 4">
    <name type="scientific">Desulforapulum autotrophicum (strain ATCC 43914 / DSM 3382 / VKM B-1955 / HRM2)</name>
    <name type="common">Desulfobacterium autotrophicum</name>
    <dbReference type="NCBI Taxonomy" id="177437"/>
    <lineage>
        <taxon>Bacteria</taxon>
        <taxon>Pseudomonadati</taxon>
        <taxon>Thermodesulfobacteriota</taxon>
        <taxon>Desulfobacteria</taxon>
        <taxon>Desulfobacterales</taxon>
        <taxon>Desulfobacteraceae</taxon>
        <taxon>Desulforapulum</taxon>
    </lineage>
</organism>
<feature type="domain" description="Rhodanese" evidence="2">
    <location>
        <begin position="265"/>
        <end position="356"/>
    </location>
</feature>
<dbReference type="PROSITE" id="PS50206">
    <property type="entry name" value="RHODANESE_3"/>
    <property type="match status" value="2"/>
</dbReference>
<dbReference type="PANTHER" id="PTHR43084">
    <property type="entry name" value="PERSULFIDE DIOXYGENASE ETHE1"/>
    <property type="match status" value="1"/>
</dbReference>
<proteinExistence type="predicted"/>
<dbReference type="GO" id="GO:0050313">
    <property type="term" value="F:sulfur dioxygenase activity"/>
    <property type="evidence" value="ECO:0007669"/>
    <property type="project" value="InterPro"/>
</dbReference>
<dbReference type="HOGENOM" id="CLU_030571_7_1_7"/>
<dbReference type="Proteomes" id="UP000000442">
    <property type="component" value="Chromosome"/>
</dbReference>
<evidence type="ECO:0000259" key="2">
    <source>
        <dbReference type="PROSITE" id="PS50206"/>
    </source>
</evidence>
<dbReference type="InterPro" id="IPR036866">
    <property type="entry name" value="RibonucZ/Hydroxyglut_hydro"/>
</dbReference>
<dbReference type="GO" id="GO:0006749">
    <property type="term" value="P:glutathione metabolic process"/>
    <property type="evidence" value="ECO:0007669"/>
    <property type="project" value="InterPro"/>
</dbReference>
<dbReference type="InterPro" id="IPR001763">
    <property type="entry name" value="Rhodanese-like_dom"/>
</dbReference>
<sequence length="460" mass="50945">MYFKQIAVEGMGCLSYIIGCPGAGVACVVDPKREVKEYIDLARNNGMKITHIFETHIHADHVSGNMELRSRTGADIYLLEGTPATYKFKPVKDGDSFMMGSVKLDILRTPGHTPHGLSILVTDTLRSQEPWLVLTGDCMFVGDVGRPDLAGEELIDEQVENLYNSLYNRLGNLADSLEVFPAHGEGSLCGKGMSSKPSSTIGFEQHNNPLLNLSRKDFIESFKQSFPERPKSFTHIIETNIKGAPLLERCPMMMDMSPLQVKNHMEQGAVVLDTRDTAAFGGAHIPGSINIGLTKQTANWIGMVIDPNADLILLVDNEASYDDMCTQLHRIGYDNILGYLYGGIKNWQEEGYPLGQLWQLSAERLRQKLDKGSVTHFFDVRTQAERNDGYIAGAEHFALPLLLKQVPDIPRDEEIIVYCGVGYRGNIAASYLQSQGFKHVHSLAGGNKAWRNAGFPVERA</sequence>
<dbReference type="PROSITE" id="PS51257">
    <property type="entry name" value="PROKAR_LIPOPROTEIN"/>
    <property type="match status" value="1"/>
</dbReference>
<evidence type="ECO:0000256" key="1">
    <source>
        <dbReference type="ARBA" id="ARBA00022723"/>
    </source>
</evidence>
<name>C0Q9T0_DESAH</name>
<protein>
    <submittedName>
        <fullName evidence="3">Metallo-beta-lactamase superfamily protein</fullName>
    </submittedName>
</protein>
<dbReference type="FunFam" id="3.60.15.10:FF:000030">
    <property type="entry name" value="Metallo-beta-lactamase family protein"/>
    <property type="match status" value="1"/>
</dbReference>
<dbReference type="eggNOG" id="COG0491">
    <property type="taxonomic scope" value="Bacteria"/>
</dbReference>
<dbReference type="GO" id="GO:0046872">
    <property type="term" value="F:metal ion binding"/>
    <property type="evidence" value="ECO:0007669"/>
    <property type="project" value="UniProtKB-KW"/>
</dbReference>
<accession>C0Q9T0</accession>
<dbReference type="InterPro" id="IPR036873">
    <property type="entry name" value="Rhodanese-like_dom_sf"/>
</dbReference>
<dbReference type="CDD" id="cd07724">
    <property type="entry name" value="POD-like_MBL-fold"/>
    <property type="match status" value="1"/>
</dbReference>
<dbReference type="AlphaFoldDB" id="C0Q9T0"/>
<dbReference type="Gene3D" id="3.40.250.10">
    <property type="entry name" value="Rhodanese-like domain"/>
    <property type="match status" value="2"/>
</dbReference>
<reference evidence="3 4" key="1">
    <citation type="journal article" date="2009" name="Environ. Microbiol.">
        <title>Genome sequence of Desulfobacterium autotrophicum HRM2, a marine sulfate reducer oxidizing organic carbon completely to carbon dioxide.</title>
        <authorList>
            <person name="Strittmatter A.W."/>
            <person name="Liesegang H."/>
            <person name="Rabus R."/>
            <person name="Decker I."/>
            <person name="Amann J."/>
            <person name="Andres S."/>
            <person name="Henne A."/>
            <person name="Fricke W.F."/>
            <person name="Martinez-Arias R."/>
            <person name="Bartels D."/>
            <person name="Goesmann A."/>
            <person name="Krause L."/>
            <person name="Puehler A."/>
            <person name="Klenk H.P."/>
            <person name="Richter M."/>
            <person name="Schuler M."/>
            <person name="Gloeckner F.O."/>
            <person name="Meyerdierks A."/>
            <person name="Gottschalk G."/>
            <person name="Amann R."/>
        </authorList>
    </citation>
    <scope>NUCLEOTIDE SEQUENCE [LARGE SCALE GENOMIC DNA]</scope>
    <source>
        <strain evidence="4">ATCC 43914 / DSM 3382 / HRM2</strain>
    </source>
</reference>
<dbReference type="OrthoDB" id="9784009at2"/>
<dbReference type="InterPro" id="IPR051682">
    <property type="entry name" value="Mito_Persulfide_Diox"/>
</dbReference>
<dbReference type="EMBL" id="CP001087">
    <property type="protein sequence ID" value="ACN16648.1"/>
    <property type="molecule type" value="Genomic_DNA"/>
</dbReference>
<dbReference type="PANTHER" id="PTHR43084:SF1">
    <property type="entry name" value="PERSULFIDE DIOXYGENASE ETHE1, MITOCHONDRIAL"/>
    <property type="match status" value="1"/>
</dbReference>
<feature type="domain" description="Rhodanese" evidence="2">
    <location>
        <begin position="371"/>
        <end position="459"/>
    </location>
</feature>
<dbReference type="eggNOG" id="COG0607">
    <property type="taxonomic scope" value="Bacteria"/>
</dbReference>
<dbReference type="KEGG" id="dat:HRM2_35830"/>
<dbReference type="Pfam" id="PF00753">
    <property type="entry name" value="Lactamase_B"/>
    <property type="match status" value="1"/>
</dbReference>